<keyword evidence="4" id="KW-1185">Reference proteome</keyword>
<name>A0A8K0VTA0_9PLEO</name>
<feature type="compositionally biased region" description="Polar residues" evidence="2">
    <location>
        <begin position="444"/>
        <end position="454"/>
    </location>
</feature>
<dbReference type="AlphaFoldDB" id="A0A8K0VTA0"/>
<feature type="compositionally biased region" description="Basic and acidic residues" evidence="2">
    <location>
        <begin position="644"/>
        <end position="662"/>
    </location>
</feature>
<feature type="compositionally biased region" description="Polar residues" evidence="2">
    <location>
        <begin position="477"/>
        <end position="488"/>
    </location>
</feature>
<feature type="region of interest" description="Disordered" evidence="2">
    <location>
        <begin position="640"/>
        <end position="662"/>
    </location>
</feature>
<sequence>MAYSLQQQLEQDLLVTTSSTIFHHSRVTNRVLFECENADSIANCAASRDNSSLPSVQAYSIPTAELLPSQQPHPSPPSVIAISDDGSVLISASPAPPTVHIQDRRRRGSAPVNFQPTDALTSVTCAAFQVSSLEQQSLYTKFLLGFQDGKMVLYRLFLPAPASHNEPSSSNRMQSFQLQPVRVGAINKLHKATMGGITAAEFVPGYRSRIISIGHDGRCRLHVSGPATCLTVLAESPDFSRGRKDKTVLLCGDATEEEERVFEGSKTLIAIGTQAGKVMVFNVLGLLIHEIGMDAPIIHIEWIGDMSAPSMLPNRVSTMSPEPHSLQETLVEDIEASLSDAESTGTVRRTISPLKSAANKHGISIGLDLFSGDKDERTSLLPSRRPSDVSNGSPLQVKRTREHPRRKSSIRPRIVTETFRAPESPRTHSSQIGAAAPPTEVKTTDPSSELAQSSPIPPTSHFPGIELLLSNASQYSLNSNDEFFTPPSTRREIGKVPARNTSQTPPNTAPQNSSAPTAPIVDTSPSSLGSSSSLVRAISQAPQRQVTIEAPDTPSSLDSSNILDSRPTSRVFRQSFTRFRKEASSPPRTRTPPRQMARVDAETFPDLDSPSSLYSRPTSRMFRHHAGDIDGEMSARVYGRHGRDRSLTEETHAPDEPQERDFKVARRKRSATIGVGEEVRKLRDDNDVLRQEMEALRVEFRALKDVLLASNRR</sequence>
<evidence type="ECO:0008006" key="5">
    <source>
        <dbReference type="Google" id="ProtNLM"/>
    </source>
</evidence>
<evidence type="ECO:0000256" key="1">
    <source>
        <dbReference type="SAM" id="Coils"/>
    </source>
</evidence>
<feature type="compositionally biased region" description="Polar residues" evidence="2">
    <location>
        <begin position="553"/>
        <end position="577"/>
    </location>
</feature>
<feature type="compositionally biased region" description="Low complexity" evidence="2">
    <location>
        <begin position="524"/>
        <end position="534"/>
    </location>
</feature>
<dbReference type="Proteomes" id="UP000813461">
    <property type="component" value="Unassembled WGS sequence"/>
</dbReference>
<comment type="caution">
    <text evidence="3">The sequence shown here is derived from an EMBL/GenBank/DDBJ whole genome shotgun (WGS) entry which is preliminary data.</text>
</comment>
<dbReference type="InterPro" id="IPR015943">
    <property type="entry name" value="WD40/YVTN_repeat-like_dom_sf"/>
</dbReference>
<feature type="compositionally biased region" description="Basic residues" evidence="2">
    <location>
        <begin position="398"/>
        <end position="410"/>
    </location>
</feature>
<dbReference type="InterPro" id="IPR036322">
    <property type="entry name" value="WD40_repeat_dom_sf"/>
</dbReference>
<feature type="coiled-coil region" evidence="1">
    <location>
        <begin position="679"/>
        <end position="706"/>
    </location>
</feature>
<dbReference type="SUPFAM" id="SSF50978">
    <property type="entry name" value="WD40 repeat-like"/>
    <property type="match status" value="1"/>
</dbReference>
<keyword evidence="1" id="KW-0175">Coiled coil</keyword>
<protein>
    <recommendedName>
        <fullName evidence="5">WD40 repeat-like protein</fullName>
    </recommendedName>
</protein>
<feature type="region of interest" description="Disordered" evidence="2">
    <location>
        <begin position="477"/>
        <end position="595"/>
    </location>
</feature>
<evidence type="ECO:0000313" key="3">
    <source>
        <dbReference type="EMBL" id="KAH7073276.1"/>
    </source>
</evidence>
<evidence type="ECO:0000313" key="4">
    <source>
        <dbReference type="Proteomes" id="UP000813461"/>
    </source>
</evidence>
<dbReference type="EMBL" id="JAGMVJ010000022">
    <property type="protein sequence ID" value="KAH7073276.1"/>
    <property type="molecule type" value="Genomic_DNA"/>
</dbReference>
<reference evidence="3" key="1">
    <citation type="journal article" date="2021" name="Nat. Commun.">
        <title>Genetic determinants of endophytism in the Arabidopsis root mycobiome.</title>
        <authorList>
            <person name="Mesny F."/>
            <person name="Miyauchi S."/>
            <person name="Thiergart T."/>
            <person name="Pickel B."/>
            <person name="Atanasova L."/>
            <person name="Karlsson M."/>
            <person name="Huettel B."/>
            <person name="Barry K.W."/>
            <person name="Haridas S."/>
            <person name="Chen C."/>
            <person name="Bauer D."/>
            <person name="Andreopoulos W."/>
            <person name="Pangilinan J."/>
            <person name="LaButti K."/>
            <person name="Riley R."/>
            <person name="Lipzen A."/>
            <person name="Clum A."/>
            <person name="Drula E."/>
            <person name="Henrissat B."/>
            <person name="Kohler A."/>
            <person name="Grigoriev I.V."/>
            <person name="Martin F.M."/>
            <person name="Hacquard S."/>
        </authorList>
    </citation>
    <scope>NUCLEOTIDE SEQUENCE</scope>
    <source>
        <strain evidence="3">MPI-SDFR-AT-0120</strain>
    </source>
</reference>
<evidence type="ECO:0000256" key="2">
    <source>
        <dbReference type="SAM" id="MobiDB-lite"/>
    </source>
</evidence>
<accession>A0A8K0VTA0</accession>
<gene>
    <name evidence="3" type="ORF">FB567DRAFT_454152</name>
</gene>
<feature type="region of interest" description="Disordered" evidence="2">
    <location>
        <begin position="376"/>
        <end position="462"/>
    </location>
</feature>
<proteinExistence type="predicted"/>
<feature type="compositionally biased region" description="Polar residues" evidence="2">
    <location>
        <begin position="499"/>
        <end position="516"/>
    </location>
</feature>
<dbReference type="OrthoDB" id="5362656at2759"/>
<organism evidence="3 4">
    <name type="scientific">Paraphoma chrysanthemicola</name>
    <dbReference type="NCBI Taxonomy" id="798071"/>
    <lineage>
        <taxon>Eukaryota</taxon>
        <taxon>Fungi</taxon>
        <taxon>Dikarya</taxon>
        <taxon>Ascomycota</taxon>
        <taxon>Pezizomycotina</taxon>
        <taxon>Dothideomycetes</taxon>
        <taxon>Pleosporomycetidae</taxon>
        <taxon>Pleosporales</taxon>
        <taxon>Pleosporineae</taxon>
        <taxon>Phaeosphaeriaceae</taxon>
        <taxon>Paraphoma</taxon>
    </lineage>
</organism>
<dbReference type="Gene3D" id="2.130.10.10">
    <property type="entry name" value="YVTN repeat-like/Quinoprotein amine dehydrogenase"/>
    <property type="match status" value="1"/>
</dbReference>